<dbReference type="RefSeq" id="WP_015319338.1">
    <property type="nucleotide sequence ID" value="NC_019973.1"/>
</dbReference>
<evidence type="ECO:0000313" key="3">
    <source>
        <dbReference type="EMBL" id="AGB48293.1"/>
    </source>
</evidence>
<feature type="domain" description="TadE-like" evidence="2">
    <location>
        <begin position="32"/>
        <end position="61"/>
    </location>
</feature>
<name>L0KW73_MESAW</name>
<sequence>MMRAGAHQGIAGPWGKSMLWGKSIRFWSNRRGVAAVEFALIAPILLVMYFMTMEASQAIETSKKVSRVGSMVADLVTQQPTIAKVDLDAIMKIGTLTLQPYNRSVPDITITAIQVTTDATPQVLVVWSRKVVNGVNGVGATAGTATTVPASLRVPGTFLVRVDSTLAYKPIISWTTDSQQKLGFVETLAKGMTMGETYYLRPRRSVTIPCSDC</sequence>
<reference evidence="4" key="1">
    <citation type="submission" date="2012-02" db="EMBL/GenBank/DDBJ databases">
        <title>Complete sequence of Mesorhizobium australicum WSM2073.</title>
        <authorList>
            <person name="Lucas S."/>
            <person name="Han J."/>
            <person name="Lapidus A."/>
            <person name="Cheng J.-F."/>
            <person name="Goodwin L."/>
            <person name="Pitluck S."/>
            <person name="Peters L."/>
            <person name="Gu W."/>
            <person name="Detter J.C."/>
            <person name="Han C."/>
            <person name="Tapia R."/>
            <person name="Land M."/>
            <person name="Hauser L."/>
            <person name="Kyrpides N."/>
            <person name="Ivanova N."/>
            <person name="Pagani I."/>
            <person name="Reeve W.G."/>
            <person name="Howieson J.G."/>
            <person name="Tiwari R.P."/>
            <person name="O'Hara G.W."/>
            <person name="Atkins C.A."/>
            <person name="Ronson C.W."/>
            <person name="Nandasena K.G."/>
            <person name="Woyke T."/>
        </authorList>
    </citation>
    <scope>NUCLEOTIDE SEQUENCE [LARGE SCALE GENOMIC DNA]</scope>
    <source>
        <strain evidence="4">LMG 24608 / HAMBI 3006 / WSM2073</strain>
    </source>
</reference>
<dbReference type="KEGG" id="mam:Mesau_06075"/>
<dbReference type="STRING" id="754035.Mesau_06075"/>
<evidence type="ECO:0000313" key="4">
    <source>
        <dbReference type="Proteomes" id="UP000010998"/>
    </source>
</evidence>
<keyword evidence="1" id="KW-0472">Membrane</keyword>
<dbReference type="EMBL" id="CP003358">
    <property type="protein sequence ID" value="AGB48293.1"/>
    <property type="molecule type" value="Genomic_DNA"/>
</dbReference>
<feature type="transmembrane region" description="Helical" evidence="1">
    <location>
        <begin position="32"/>
        <end position="51"/>
    </location>
</feature>
<gene>
    <name evidence="3" type="ordered locus">Mesau_06075</name>
</gene>
<evidence type="ECO:0000256" key="1">
    <source>
        <dbReference type="SAM" id="Phobius"/>
    </source>
</evidence>
<keyword evidence="1" id="KW-1133">Transmembrane helix</keyword>
<dbReference type="AlphaFoldDB" id="L0KW73"/>
<evidence type="ECO:0000259" key="2">
    <source>
        <dbReference type="Pfam" id="PF07811"/>
    </source>
</evidence>
<organism evidence="3 4">
    <name type="scientific">Mesorhizobium australicum (strain HAMBI 3006 / LMG 24608 / WSM2073)</name>
    <dbReference type="NCBI Taxonomy" id="754035"/>
    <lineage>
        <taxon>Bacteria</taxon>
        <taxon>Pseudomonadati</taxon>
        <taxon>Pseudomonadota</taxon>
        <taxon>Alphaproteobacteria</taxon>
        <taxon>Hyphomicrobiales</taxon>
        <taxon>Phyllobacteriaceae</taxon>
        <taxon>Mesorhizobium</taxon>
    </lineage>
</organism>
<keyword evidence="1" id="KW-0812">Transmembrane</keyword>
<dbReference type="Pfam" id="PF07811">
    <property type="entry name" value="TadE"/>
    <property type="match status" value="1"/>
</dbReference>
<protein>
    <submittedName>
        <fullName evidence="3">Flp pilus assembly protein TadG</fullName>
    </submittedName>
</protein>
<dbReference type="HOGENOM" id="CLU_108008_0_1_5"/>
<dbReference type="GeneID" id="90993250"/>
<dbReference type="eggNOG" id="COG4961">
    <property type="taxonomic scope" value="Bacteria"/>
</dbReference>
<proteinExistence type="predicted"/>
<dbReference type="InterPro" id="IPR012495">
    <property type="entry name" value="TadE-like_dom"/>
</dbReference>
<accession>L0KW73</accession>
<dbReference type="Proteomes" id="UP000010998">
    <property type="component" value="Chromosome"/>
</dbReference>
<dbReference type="OrthoDB" id="7189296at2"/>
<keyword evidence="4" id="KW-1185">Reference proteome</keyword>